<feature type="region of interest" description="Disordered" evidence="1">
    <location>
        <begin position="122"/>
        <end position="141"/>
    </location>
</feature>
<feature type="transmembrane region" description="Helical" evidence="2">
    <location>
        <begin position="198"/>
        <end position="223"/>
    </location>
</feature>
<protein>
    <recommendedName>
        <fullName evidence="3">Zinc-ribbon domain-containing protein</fullName>
    </recommendedName>
</protein>
<evidence type="ECO:0000259" key="3">
    <source>
        <dbReference type="Pfam" id="PF13240"/>
    </source>
</evidence>
<dbReference type="Pfam" id="PF13240">
    <property type="entry name" value="Zn_Ribbon_1"/>
    <property type="match status" value="1"/>
</dbReference>
<feature type="compositionally biased region" description="Basic and acidic residues" evidence="1">
    <location>
        <begin position="83"/>
        <end position="102"/>
    </location>
</feature>
<dbReference type="Proteomes" id="UP000050934">
    <property type="component" value="Unassembled WGS sequence"/>
</dbReference>
<evidence type="ECO:0000313" key="5">
    <source>
        <dbReference type="Proteomes" id="UP000050934"/>
    </source>
</evidence>
<feature type="compositionally biased region" description="Polar residues" evidence="1">
    <location>
        <begin position="72"/>
        <end position="82"/>
    </location>
</feature>
<dbReference type="STRING" id="396268.IV45_GL000467"/>
<sequence length="288" mass="33324">MEYKYCPECGQKFPANATFCTNCGTKQPLTNNLNNNPTANEQNNEQQPVQNGAQDFAQSNLSSAPNKDMDSENVTGEATQTREAQRASEQTSHHFNNDENFRTDNQTEPPASEQQQFFNANAHQQEQRQFQQPEQPQFFNTGSNQRRAYQHDNGQQFSQQQGRAYAYNESGRPGLSASFDIWLRCFGKGNKCMGRADYWWGYLAFTLVYLIALLCLGLLVVLFPQSVEIFYALFGIIYLIFYLFIILASIQRLHDTGHSGWNYCWTCFYVLYLLVQPTNWNQQRWVRE</sequence>
<feature type="domain" description="Zinc-ribbon" evidence="3">
    <location>
        <begin position="5"/>
        <end position="26"/>
    </location>
</feature>
<feature type="region of interest" description="Disordered" evidence="1">
    <location>
        <begin position="58"/>
        <end position="112"/>
    </location>
</feature>
<evidence type="ECO:0000256" key="2">
    <source>
        <dbReference type="SAM" id="Phobius"/>
    </source>
</evidence>
<feature type="transmembrane region" description="Helical" evidence="2">
    <location>
        <begin position="229"/>
        <end position="248"/>
    </location>
</feature>
<keyword evidence="2" id="KW-0812">Transmembrane</keyword>
<dbReference type="InterPro" id="IPR026870">
    <property type="entry name" value="Zinc_ribbon_dom"/>
</dbReference>
<gene>
    <name evidence="4" type="ORF">IV45_GL000467</name>
</gene>
<feature type="compositionally biased region" description="Low complexity" evidence="1">
    <location>
        <begin position="122"/>
        <end position="139"/>
    </location>
</feature>
<organism evidence="4 5">
    <name type="scientific">Limosilactobacillus secaliphilus</name>
    <dbReference type="NCBI Taxonomy" id="396268"/>
    <lineage>
        <taxon>Bacteria</taxon>
        <taxon>Bacillati</taxon>
        <taxon>Bacillota</taxon>
        <taxon>Bacilli</taxon>
        <taxon>Lactobacillales</taxon>
        <taxon>Lactobacillaceae</taxon>
        <taxon>Limosilactobacillus</taxon>
    </lineage>
</organism>
<keyword evidence="2" id="KW-0472">Membrane</keyword>
<dbReference type="OrthoDB" id="2322628at2"/>
<dbReference type="Gene3D" id="4.10.1060.50">
    <property type="match status" value="1"/>
</dbReference>
<name>A0A0R2I1E0_9LACO</name>
<keyword evidence="5" id="KW-1185">Reference proteome</keyword>
<dbReference type="GO" id="GO:0016020">
    <property type="term" value="C:membrane"/>
    <property type="evidence" value="ECO:0007669"/>
    <property type="project" value="InterPro"/>
</dbReference>
<dbReference type="RefSeq" id="WP_057741079.1">
    <property type="nucleotide sequence ID" value="NZ_JQBW01000009.1"/>
</dbReference>
<evidence type="ECO:0000256" key="1">
    <source>
        <dbReference type="SAM" id="MobiDB-lite"/>
    </source>
</evidence>
<keyword evidence="2" id="KW-1133">Transmembrane helix</keyword>
<dbReference type="AlphaFoldDB" id="A0A0R2I1E0"/>
<dbReference type="Pfam" id="PF05656">
    <property type="entry name" value="DUF805"/>
    <property type="match status" value="1"/>
</dbReference>
<dbReference type="InterPro" id="IPR038587">
    <property type="entry name" value="Ribosomal_eL40_sf"/>
</dbReference>
<proteinExistence type="predicted"/>
<comment type="caution">
    <text evidence="4">The sequence shown here is derived from an EMBL/GenBank/DDBJ whole genome shotgun (WGS) entry which is preliminary data.</text>
</comment>
<dbReference type="EMBL" id="JQBW01000009">
    <property type="protein sequence ID" value="KRN58840.1"/>
    <property type="molecule type" value="Genomic_DNA"/>
</dbReference>
<dbReference type="PATRIC" id="fig|396268.3.peg.474"/>
<accession>A0A0R2I1E0</accession>
<dbReference type="InterPro" id="IPR008523">
    <property type="entry name" value="DUF805"/>
</dbReference>
<feature type="transmembrane region" description="Helical" evidence="2">
    <location>
        <begin position="260"/>
        <end position="278"/>
    </location>
</feature>
<evidence type="ECO:0000313" key="4">
    <source>
        <dbReference type="EMBL" id="KRN58840.1"/>
    </source>
</evidence>
<reference evidence="4 5" key="1">
    <citation type="journal article" date="2015" name="Genome Announc.">
        <title>Expanding the biotechnology potential of lactobacilli through comparative genomics of 213 strains and associated genera.</title>
        <authorList>
            <person name="Sun Z."/>
            <person name="Harris H.M."/>
            <person name="McCann A."/>
            <person name="Guo C."/>
            <person name="Argimon S."/>
            <person name="Zhang W."/>
            <person name="Yang X."/>
            <person name="Jeffery I.B."/>
            <person name="Cooney J.C."/>
            <person name="Kagawa T.F."/>
            <person name="Liu W."/>
            <person name="Song Y."/>
            <person name="Salvetti E."/>
            <person name="Wrobel A."/>
            <person name="Rasinkangas P."/>
            <person name="Parkhill J."/>
            <person name="Rea M.C."/>
            <person name="O'Sullivan O."/>
            <person name="Ritari J."/>
            <person name="Douillard F.P."/>
            <person name="Paul Ross R."/>
            <person name="Yang R."/>
            <person name="Briner A.E."/>
            <person name="Felis G.E."/>
            <person name="de Vos W.M."/>
            <person name="Barrangou R."/>
            <person name="Klaenhammer T.R."/>
            <person name="Caufield P.W."/>
            <person name="Cui Y."/>
            <person name="Zhang H."/>
            <person name="O'Toole P.W."/>
        </authorList>
    </citation>
    <scope>NUCLEOTIDE SEQUENCE [LARGE SCALE GENOMIC DNA]</scope>
    <source>
        <strain evidence="4 5">DSM 17896</strain>
    </source>
</reference>